<protein>
    <submittedName>
        <fullName evidence="1">11966_t:CDS:1</fullName>
    </submittedName>
</protein>
<evidence type="ECO:0000313" key="1">
    <source>
        <dbReference type="EMBL" id="CAG8637095.1"/>
    </source>
</evidence>
<gene>
    <name evidence="1" type="ORF">RFULGI_LOCUS7943</name>
</gene>
<organism evidence="1 2">
    <name type="scientific">Racocetra fulgida</name>
    <dbReference type="NCBI Taxonomy" id="60492"/>
    <lineage>
        <taxon>Eukaryota</taxon>
        <taxon>Fungi</taxon>
        <taxon>Fungi incertae sedis</taxon>
        <taxon>Mucoromycota</taxon>
        <taxon>Glomeromycotina</taxon>
        <taxon>Glomeromycetes</taxon>
        <taxon>Diversisporales</taxon>
        <taxon>Gigasporaceae</taxon>
        <taxon>Racocetra</taxon>
    </lineage>
</organism>
<sequence>NKLKFYGKELSESELCDSALTQTTYATTNNNDIIFELNDISESFQFSNHENLEIESIVNLVRVLVDKIMLKKYLMQP</sequence>
<dbReference type="EMBL" id="CAJVPZ010012149">
    <property type="protein sequence ID" value="CAG8637095.1"/>
    <property type="molecule type" value="Genomic_DNA"/>
</dbReference>
<proteinExistence type="predicted"/>
<comment type="caution">
    <text evidence="1">The sequence shown here is derived from an EMBL/GenBank/DDBJ whole genome shotgun (WGS) entry which is preliminary data.</text>
</comment>
<feature type="non-terminal residue" evidence="1">
    <location>
        <position position="1"/>
    </location>
</feature>
<evidence type="ECO:0000313" key="2">
    <source>
        <dbReference type="Proteomes" id="UP000789396"/>
    </source>
</evidence>
<dbReference type="Proteomes" id="UP000789396">
    <property type="component" value="Unassembled WGS sequence"/>
</dbReference>
<accession>A0A9N9DD87</accession>
<name>A0A9N9DD87_9GLOM</name>
<reference evidence="1" key="1">
    <citation type="submission" date="2021-06" db="EMBL/GenBank/DDBJ databases">
        <authorList>
            <person name="Kallberg Y."/>
            <person name="Tangrot J."/>
            <person name="Rosling A."/>
        </authorList>
    </citation>
    <scope>NUCLEOTIDE SEQUENCE</scope>
    <source>
        <strain evidence="1">IN212</strain>
    </source>
</reference>
<keyword evidence="2" id="KW-1185">Reference proteome</keyword>
<dbReference type="AlphaFoldDB" id="A0A9N9DD87"/>